<sequence length="119" mass="13956">MRVSIKHETVRRGAVFKKTFYEVWITVLLTHEEIQIVRQRNLLETKLMDRRPANAKVDDRDDKFALFVKSIINGKTDRFLCATPSDAKRYEEHMLDTLSQLKLWISDNAETSEGIVVEF</sequence>
<dbReference type="OrthoDB" id="7854436at2"/>
<dbReference type="AlphaFoldDB" id="A0A2T6KG93"/>
<evidence type="ECO:0000313" key="1">
    <source>
        <dbReference type="EMBL" id="PUB14331.1"/>
    </source>
</evidence>
<keyword evidence="2" id="KW-1185">Reference proteome</keyword>
<organism evidence="1 2">
    <name type="scientific">Yoonia sediminilitoris</name>
    <dbReference type="NCBI Taxonomy" id="1286148"/>
    <lineage>
        <taxon>Bacteria</taxon>
        <taxon>Pseudomonadati</taxon>
        <taxon>Pseudomonadota</taxon>
        <taxon>Alphaproteobacteria</taxon>
        <taxon>Rhodobacterales</taxon>
        <taxon>Paracoccaceae</taxon>
        <taxon>Yoonia</taxon>
    </lineage>
</organism>
<dbReference type="Proteomes" id="UP000244523">
    <property type="component" value="Unassembled WGS sequence"/>
</dbReference>
<reference evidence="1 2" key="1">
    <citation type="submission" date="2018-04" db="EMBL/GenBank/DDBJ databases">
        <title>Genomic Encyclopedia of Archaeal and Bacterial Type Strains, Phase II (KMG-II): from individual species to whole genera.</title>
        <authorList>
            <person name="Goeker M."/>
        </authorList>
    </citation>
    <scope>NUCLEOTIDE SEQUENCE [LARGE SCALE GENOMIC DNA]</scope>
    <source>
        <strain evidence="1 2">DSM 29955</strain>
    </source>
</reference>
<proteinExistence type="predicted"/>
<protein>
    <submittedName>
        <fullName evidence="1">Uncharacterized protein</fullName>
    </submittedName>
</protein>
<accession>A0A2T6KG93</accession>
<dbReference type="EMBL" id="QBUD01000006">
    <property type="protein sequence ID" value="PUB14331.1"/>
    <property type="molecule type" value="Genomic_DNA"/>
</dbReference>
<dbReference type="RefSeq" id="WP_108386739.1">
    <property type="nucleotide sequence ID" value="NZ_QBUD01000006.1"/>
</dbReference>
<comment type="caution">
    <text evidence="1">The sequence shown here is derived from an EMBL/GenBank/DDBJ whole genome shotgun (WGS) entry which is preliminary data.</text>
</comment>
<evidence type="ECO:0000313" key="2">
    <source>
        <dbReference type="Proteomes" id="UP000244523"/>
    </source>
</evidence>
<name>A0A2T6KG93_9RHOB</name>
<gene>
    <name evidence="1" type="ORF">C8N45_106206</name>
</gene>